<gene>
    <name evidence="1" type="ORF">ALEPTO_LOCUS10528</name>
</gene>
<organism evidence="1 2">
    <name type="scientific">Ambispora leptoticha</name>
    <dbReference type="NCBI Taxonomy" id="144679"/>
    <lineage>
        <taxon>Eukaryota</taxon>
        <taxon>Fungi</taxon>
        <taxon>Fungi incertae sedis</taxon>
        <taxon>Mucoromycota</taxon>
        <taxon>Glomeromycotina</taxon>
        <taxon>Glomeromycetes</taxon>
        <taxon>Archaeosporales</taxon>
        <taxon>Ambisporaceae</taxon>
        <taxon>Ambispora</taxon>
    </lineage>
</organism>
<reference evidence="1" key="1">
    <citation type="submission" date="2021-06" db="EMBL/GenBank/DDBJ databases">
        <authorList>
            <person name="Kallberg Y."/>
            <person name="Tangrot J."/>
            <person name="Rosling A."/>
        </authorList>
    </citation>
    <scope>NUCLEOTIDE SEQUENCE</scope>
    <source>
        <strain evidence="1">FL130A</strain>
    </source>
</reference>
<dbReference type="EMBL" id="CAJVPS010012041">
    <property type="protein sequence ID" value="CAG8668642.1"/>
    <property type="molecule type" value="Genomic_DNA"/>
</dbReference>
<dbReference type="AlphaFoldDB" id="A0A9N9EBX9"/>
<protein>
    <submittedName>
        <fullName evidence="1">3888_t:CDS:1</fullName>
    </submittedName>
</protein>
<evidence type="ECO:0000313" key="2">
    <source>
        <dbReference type="Proteomes" id="UP000789508"/>
    </source>
</evidence>
<dbReference type="Proteomes" id="UP000789508">
    <property type="component" value="Unassembled WGS sequence"/>
</dbReference>
<name>A0A9N9EBX9_9GLOM</name>
<keyword evidence="2" id="KW-1185">Reference proteome</keyword>
<proteinExistence type="predicted"/>
<comment type="caution">
    <text evidence="1">The sequence shown here is derived from an EMBL/GenBank/DDBJ whole genome shotgun (WGS) entry which is preliminary data.</text>
</comment>
<accession>A0A9N9EBX9</accession>
<sequence>MTIVYEYIDLEKETYNITDYTEEQDLDMMREIIVTIQEYLEEEEEEEKLEK</sequence>
<evidence type="ECO:0000313" key="1">
    <source>
        <dbReference type="EMBL" id="CAG8668642.1"/>
    </source>
</evidence>
<feature type="non-terminal residue" evidence="1">
    <location>
        <position position="51"/>
    </location>
</feature>